<dbReference type="SUPFAM" id="SSF53335">
    <property type="entry name" value="S-adenosyl-L-methionine-dependent methyltransferases"/>
    <property type="match status" value="1"/>
</dbReference>
<reference evidence="3" key="1">
    <citation type="submission" date="2021-02" db="EMBL/GenBank/DDBJ databases">
        <title>Metagenome analyses of Stigonema ocellatum DSM 106950, Chlorogloea purpurea SAG 13.99 and Gomphosphaeria aponina DSM 107014.</title>
        <authorList>
            <person name="Marter P."/>
            <person name="Huang S."/>
        </authorList>
    </citation>
    <scope>NUCLEOTIDE SEQUENCE</scope>
    <source>
        <strain evidence="3">JP213</strain>
    </source>
</reference>
<gene>
    <name evidence="3" type="ORF">DSM107014_02200</name>
</gene>
<accession>A0A941JL45</accession>
<evidence type="ECO:0000259" key="2">
    <source>
        <dbReference type="Pfam" id="PF05050"/>
    </source>
</evidence>
<evidence type="ECO:0000313" key="3">
    <source>
        <dbReference type="EMBL" id="MBR8826709.1"/>
    </source>
</evidence>
<dbReference type="PANTHER" id="PTHR34203:SF15">
    <property type="entry name" value="SLL1173 PROTEIN"/>
    <property type="match status" value="1"/>
</dbReference>
<feature type="domain" description="Methyltransferase FkbM" evidence="2">
    <location>
        <begin position="101"/>
        <end position="247"/>
    </location>
</feature>
<proteinExistence type="predicted"/>
<evidence type="ECO:0000313" key="4">
    <source>
        <dbReference type="Proteomes" id="UP000767446"/>
    </source>
</evidence>
<keyword evidence="1" id="KW-0175">Coiled coil</keyword>
<keyword evidence="3" id="KW-0808">Transferase</keyword>
<dbReference type="EMBL" id="JADQBC010000009">
    <property type="protein sequence ID" value="MBR8826709.1"/>
    <property type="molecule type" value="Genomic_DNA"/>
</dbReference>
<dbReference type="Pfam" id="PF05050">
    <property type="entry name" value="Methyltransf_21"/>
    <property type="match status" value="1"/>
</dbReference>
<dbReference type="Gene3D" id="3.40.50.150">
    <property type="entry name" value="Vaccinia Virus protein VP39"/>
    <property type="match status" value="1"/>
</dbReference>
<organism evidence="3 4">
    <name type="scientific">Gomphosphaeria aponina SAG 52.96 = DSM 107014</name>
    <dbReference type="NCBI Taxonomy" id="1521640"/>
    <lineage>
        <taxon>Bacteria</taxon>
        <taxon>Bacillati</taxon>
        <taxon>Cyanobacteriota</taxon>
        <taxon>Cyanophyceae</taxon>
        <taxon>Oscillatoriophycideae</taxon>
        <taxon>Chroococcales</taxon>
        <taxon>Gomphosphaeriaceae</taxon>
        <taxon>Gomphosphaeria</taxon>
    </lineage>
</organism>
<dbReference type="InterPro" id="IPR029063">
    <property type="entry name" value="SAM-dependent_MTases_sf"/>
</dbReference>
<comment type="caution">
    <text evidence="3">The sequence shown here is derived from an EMBL/GenBank/DDBJ whole genome shotgun (WGS) entry which is preliminary data.</text>
</comment>
<dbReference type="PANTHER" id="PTHR34203">
    <property type="entry name" value="METHYLTRANSFERASE, FKBM FAMILY PROTEIN"/>
    <property type="match status" value="1"/>
</dbReference>
<dbReference type="GO" id="GO:0032259">
    <property type="term" value="P:methylation"/>
    <property type="evidence" value="ECO:0007669"/>
    <property type="project" value="UniProtKB-KW"/>
</dbReference>
<dbReference type="InterPro" id="IPR006342">
    <property type="entry name" value="FkbM_mtfrase"/>
</dbReference>
<dbReference type="InterPro" id="IPR052514">
    <property type="entry name" value="SAM-dependent_MTase"/>
</dbReference>
<feature type="coiled-coil region" evidence="1">
    <location>
        <begin position="360"/>
        <end position="444"/>
    </location>
</feature>
<dbReference type="AlphaFoldDB" id="A0A941JL45"/>
<dbReference type="NCBIfam" id="TIGR01444">
    <property type="entry name" value="fkbM_fam"/>
    <property type="match status" value="1"/>
</dbReference>
<sequence length="456" mass="51705">MNESEIQNEKIRLRILHDFLYEAITFPGLANYYTPFIRSLRERIHPVGVTEYGMAELAKGLKFKVNLGDRLGCDIYYGYYQEYFDSQLLFNLLHPEEVFLDIGANFGYWAVNAAQLTNGVVHAFEPNTEAHKLLGENVLQNNLQANIHCHQVAVGAETGATDFYVCVESSFSSMSATGRAELLEKVKIPVCSLDSFLPQWGLSQVQGMKIDVEGHEFAVLQGAMATLKNSPSLVIMLEVSAKNLNEERREALTTALTAVYQLGFRGWVVEPDALRLITTPGEAASLPSANLFLTLADSEREQELHQAYKELQKKAFRGIAREIGLDTEVLLERNVADPYGYYQLYGALVNKLVGDRDASINSLETKILQLKELQKQEKELNQRDLELLKSKRDAEFDKFKAEIARLEKESQARLKEVRKRDERIVQLQQEVESLKKELSLSIGDKIARKIKHNFKL</sequence>
<dbReference type="Proteomes" id="UP000767446">
    <property type="component" value="Unassembled WGS sequence"/>
</dbReference>
<dbReference type="GO" id="GO:0008168">
    <property type="term" value="F:methyltransferase activity"/>
    <property type="evidence" value="ECO:0007669"/>
    <property type="project" value="UniProtKB-KW"/>
</dbReference>
<keyword evidence="3" id="KW-0489">Methyltransferase</keyword>
<protein>
    <submittedName>
        <fullName evidence="3">FkbM family methyltransferase</fullName>
    </submittedName>
</protein>
<evidence type="ECO:0000256" key="1">
    <source>
        <dbReference type="SAM" id="Coils"/>
    </source>
</evidence>
<name>A0A941JL45_9CHRO</name>